<evidence type="ECO:0000313" key="1">
    <source>
        <dbReference type="EMBL" id="KAF2657227.1"/>
    </source>
</evidence>
<name>A0A6A6TD14_9PLEO</name>
<gene>
    <name evidence="1" type="ORF">K491DRAFT_691245</name>
</gene>
<dbReference type="AlphaFoldDB" id="A0A6A6TD14"/>
<protein>
    <submittedName>
        <fullName evidence="1">Uncharacterized protein</fullName>
    </submittedName>
</protein>
<organism evidence="1 2">
    <name type="scientific">Lophiostoma macrostomum CBS 122681</name>
    <dbReference type="NCBI Taxonomy" id="1314788"/>
    <lineage>
        <taxon>Eukaryota</taxon>
        <taxon>Fungi</taxon>
        <taxon>Dikarya</taxon>
        <taxon>Ascomycota</taxon>
        <taxon>Pezizomycotina</taxon>
        <taxon>Dothideomycetes</taxon>
        <taxon>Pleosporomycetidae</taxon>
        <taxon>Pleosporales</taxon>
        <taxon>Lophiostomataceae</taxon>
        <taxon>Lophiostoma</taxon>
    </lineage>
</organism>
<dbReference type="EMBL" id="MU004327">
    <property type="protein sequence ID" value="KAF2657227.1"/>
    <property type="molecule type" value="Genomic_DNA"/>
</dbReference>
<accession>A0A6A6TD14</accession>
<sequence length="156" mass="18855">MRTLTPRFPSWRHLRAFGCHHFLQKNHAFLRTLDTLTWKLEAPQTLYSLTTSELIIDMSEFTTRYNRHRELWFSRWCGNRMTVHCSISGYVFHRSLLRRRSAETLAEWHWTRKRLRRVFEQLLRVNGSVIEQGAIWWEGQGGSIFVLRAFWEVVMD</sequence>
<reference evidence="1" key="1">
    <citation type="journal article" date="2020" name="Stud. Mycol.">
        <title>101 Dothideomycetes genomes: a test case for predicting lifestyles and emergence of pathogens.</title>
        <authorList>
            <person name="Haridas S."/>
            <person name="Albert R."/>
            <person name="Binder M."/>
            <person name="Bloem J."/>
            <person name="Labutti K."/>
            <person name="Salamov A."/>
            <person name="Andreopoulos B."/>
            <person name="Baker S."/>
            <person name="Barry K."/>
            <person name="Bills G."/>
            <person name="Bluhm B."/>
            <person name="Cannon C."/>
            <person name="Castanera R."/>
            <person name="Culley D."/>
            <person name="Daum C."/>
            <person name="Ezra D."/>
            <person name="Gonzalez J."/>
            <person name="Henrissat B."/>
            <person name="Kuo A."/>
            <person name="Liang C."/>
            <person name="Lipzen A."/>
            <person name="Lutzoni F."/>
            <person name="Magnuson J."/>
            <person name="Mondo S."/>
            <person name="Nolan M."/>
            <person name="Ohm R."/>
            <person name="Pangilinan J."/>
            <person name="Park H.-J."/>
            <person name="Ramirez L."/>
            <person name="Alfaro M."/>
            <person name="Sun H."/>
            <person name="Tritt A."/>
            <person name="Yoshinaga Y."/>
            <person name="Zwiers L.-H."/>
            <person name="Turgeon B."/>
            <person name="Goodwin S."/>
            <person name="Spatafora J."/>
            <person name="Crous P."/>
            <person name="Grigoriev I."/>
        </authorList>
    </citation>
    <scope>NUCLEOTIDE SEQUENCE</scope>
    <source>
        <strain evidence="1">CBS 122681</strain>
    </source>
</reference>
<keyword evidence="2" id="KW-1185">Reference proteome</keyword>
<proteinExistence type="predicted"/>
<dbReference type="Proteomes" id="UP000799324">
    <property type="component" value="Unassembled WGS sequence"/>
</dbReference>
<evidence type="ECO:0000313" key="2">
    <source>
        <dbReference type="Proteomes" id="UP000799324"/>
    </source>
</evidence>